<reference evidence="1" key="1">
    <citation type="submission" date="2024-05" db="EMBL/GenBank/DDBJ databases">
        <title>Herbiconiux sp. A18JL235.</title>
        <authorList>
            <person name="Zhang G."/>
        </authorList>
    </citation>
    <scope>NUCLEOTIDE SEQUENCE</scope>
    <source>
        <strain evidence="1">A18JL235</strain>
    </source>
</reference>
<accession>A0AB39BBP7</accession>
<name>A0AB39BBP7_9MICO</name>
<proteinExistence type="predicted"/>
<evidence type="ECO:0008006" key="2">
    <source>
        <dbReference type="Google" id="ProtNLM"/>
    </source>
</evidence>
<organism evidence="1">
    <name type="scientific">Herbiconiux sp. A18JL235</name>
    <dbReference type="NCBI Taxonomy" id="3152363"/>
    <lineage>
        <taxon>Bacteria</taxon>
        <taxon>Bacillati</taxon>
        <taxon>Actinomycetota</taxon>
        <taxon>Actinomycetes</taxon>
        <taxon>Micrococcales</taxon>
        <taxon>Microbacteriaceae</taxon>
        <taxon>Herbiconiux</taxon>
    </lineage>
</organism>
<protein>
    <recommendedName>
        <fullName evidence="2">Acetone carboxylase</fullName>
    </recommendedName>
</protein>
<gene>
    <name evidence="1" type="ORF">ABFY20_10035</name>
</gene>
<sequence length="84" mass="9158">MISLGLEPAAEECSRAGCRAAASWRIEWRNPKIHDESRRKVWLACDEHVDFLREFLGARDFPLEVLAVAGSVPGSAPAPAEGAL</sequence>
<dbReference type="EMBL" id="CP162511">
    <property type="protein sequence ID" value="XDI03693.1"/>
    <property type="molecule type" value="Genomic_DNA"/>
</dbReference>
<dbReference type="RefSeq" id="WP_368496112.1">
    <property type="nucleotide sequence ID" value="NZ_CP162511.1"/>
</dbReference>
<dbReference type="AlphaFoldDB" id="A0AB39BBP7"/>
<evidence type="ECO:0000313" key="1">
    <source>
        <dbReference type="EMBL" id="XDI03693.1"/>
    </source>
</evidence>